<name>A0A060W235_ONCMY</name>
<dbReference type="STRING" id="8022.A0A060W235"/>
<proteinExistence type="predicted"/>
<keyword evidence="4" id="KW-0472">Membrane</keyword>
<dbReference type="InterPro" id="IPR013783">
    <property type="entry name" value="Ig-like_fold"/>
</dbReference>
<reference evidence="8" key="2">
    <citation type="submission" date="2014-03" db="EMBL/GenBank/DDBJ databases">
        <authorList>
            <person name="Genoscope - CEA"/>
        </authorList>
    </citation>
    <scope>NUCLEOTIDE SEQUENCE</scope>
</reference>
<dbReference type="Pfam" id="PF07686">
    <property type="entry name" value="V-set"/>
    <property type="match status" value="1"/>
</dbReference>
<evidence type="ECO:0000256" key="1">
    <source>
        <dbReference type="ARBA" id="ARBA00004370"/>
    </source>
</evidence>
<dbReference type="PANTHER" id="PTHR19256:SF65">
    <property type="entry name" value="T CELL RECEPTOR GAMMA CONSTANT 1-RELATED"/>
    <property type="match status" value="1"/>
</dbReference>
<dbReference type="InterPro" id="IPR013106">
    <property type="entry name" value="Ig_V-set"/>
</dbReference>
<reference evidence="8" key="1">
    <citation type="journal article" date="2014" name="Nat. Commun.">
        <title>The rainbow trout genome provides novel insights into evolution after whole-genome duplication in vertebrates.</title>
        <authorList>
            <person name="Berthelot C."/>
            <person name="Brunet F."/>
            <person name="Chalopin D."/>
            <person name="Juanchich A."/>
            <person name="Bernard M."/>
            <person name="Noel B."/>
            <person name="Bento P."/>
            <person name="Da Silva C."/>
            <person name="Labadie K."/>
            <person name="Alberti A."/>
            <person name="Aury J.M."/>
            <person name="Louis A."/>
            <person name="Dehais P."/>
            <person name="Bardou P."/>
            <person name="Montfort J."/>
            <person name="Klopp C."/>
            <person name="Cabau C."/>
            <person name="Gaspin C."/>
            <person name="Thorgaard G.H."/>
            <person name="Boussaha M."/>
            <person name="Quillet E."/>
            <person name="Guyomard R."/>
            <person name="Galiana D."/>
            <person name="Bobe J."/>
            <person name="Volff J.N."/>
            <person name="Genet C."/>
            <person name="Wincker P."/>
            <person name="Jaillon O."/>
            <person name="Roest Crollius H."/>
            <person name="Guiguen Y."/>
        </authorList>
    </citation>
    <scope>NUCLEOTIDE SEQUENCE [LARGE SCALE GENOMIC DNA]</scope>
</reference>
<comment type="subcellular location">
    <subcellularLocation>
        <location evidence="1">Membrane</location>
    </subcellularLocation>
</comment>
<dbReference type="SMART" id="SM00406">
    <property type="entry name" value="IGv"/>
    <property type="match status" value="1"/>
</dbReference>
<dbReference type="InterPro" id="IPR007110">
    <property type="entry name" value="Ig-like_dom"/>
</dbReference>
<evidence type="ECO:0000256" key="3">
    <source>
        <dbReference type="ARBA" id="ARBA00022989"/>
    </source>
</evidence>
<dbReference type="PaxDb" id="8022-A0A060W235"/>
<dbReference type="EMBL" id="FR904370">
    <property type="protein sequence ID" value="CDQ61172.1"/>
    <property type="molecule type" value="Genomic_DNA"/>
</dbReference>
<dbReference type="PANTHER" id="PTHR19256">
    <property type="entry name" value="T-CELL RECEPTOR GAMMA CHAIN"/>
    <property type="match status" value="1"/>
</dbReference>
<evidence type="ECO:0000256" key="6">
    <source>
        <dbReference type="ARBA" id="ARBA00023319"/>
    </source>
</evidence>
<dbReference type="SMART" id="SM00409">
    <property type="entry name" value="IG"/>
    <property type="match status" value="1"/>
</dbReference>
<dbReference type="PROSITE" id="PS50835">
    <property type="entry name" value="IG_LIKE"/>
    <property type="match status" value="1"/>
</dbReference>
<dbReference type="GO" id="GO:0016020">
    <property type="term" value="C:membrane"/>
    <property type="evidence" value="ECO:0007669"/>
    <property type="project" value="UniProtKB-SubCell"/>
</dbReference>
<organism evidence="8 9">
    <name type="scientific">Oncorhynchus mykiss</name>
    <name type="common">Rainbow trout</name>
    <name type="synonym">Salmo gairdneri</name>
    <dbReference type="NCBI Taxonomy" id="8022"/>
    <lineage>
        <taxon>Eukaryota</taxon>
        <taxon>Metazoa</taxon>
        <taxon>Chordata</taxon>
        <taxon>Craniata</taxon>
        <taxon>Vertebrata</taxon>
        <taxon>Euteleostomi</taxon>
        <taxon>Actinopterygii</taxon>
        <taxon>Neopterygii</taxon>
        <taxon>Teleostei</taxon>
        <taxon>Protacanthopterygii</taxon>
        <taxon>Salmoniformes</taxon>
        <taxon>Salmonidae</taxon>
        <taxon>Salmoninae</taxon>
        <taxon>Oncorhynchus</taxon>
    </lineage>
</organism>
<evidence type="ECO:0000256" key="4">
    <source>
        <dbReference type="ARBA" id="ARBA00023136"/>
    </source>
</evidence>
<evidence type="ECO:0000313" key="9">
    <source>
        <dbReference type="Proteomes" id="UP000193380"/>
    </source>
</evidence>
<dbReference type="InterPro" id="IPR051117">
    <property type="entry name" value="TRG_var/const_region"/>
</dbReference>
<keyword evidence="6" id="KW-0393">Immunoglobulin domain</keyword>
<dbReference type="Gene3D" id="2.60.40.10">
    <property type="entry name" value="Immunoglobulins"/>
    <property type="match status" value="1"/>
</dbReference>
<evidence type="ECO:0000259" key="7">
    <source>
        <dbReference type="PROSITE" id="PS50835"/>
    </source>
</evidence>
<dbReference type="InterPro" id="IPR003599">
    <property type="entry name" value="Ig_sub"/>
</dbReference>
<gene>
    <name evidence="8" type="ORF">GSONMT00064617001</name>
</gene>
<dbReference type="Proteomes" id="UP000193380">
    <property type="component" value="Unassembled WGS sequence"/>
</dbReference>
<protein>
    <recommendedName>
        <fullName evidence="7">Ig-like domain-containing protein</fullName>
    </recommendedName>
</protein>
<evidence type="ECO:0000256" key="2">
    <source>
        <dbReference type="ARBA" id="ARBA00022692"/>
    </source>
</evidence>
<dbReference type="SUPFAM" id="SSF48726">
    <property type="entry name" value="Immunoglobulin"/>
    <property type="match status" value="1"/>
</dbReference>
<sequence length="198" mass="22051">MRCNNPTMLNNLIIGVQQVPFHVSHLEFGSLLLESLPSKAFKVEHSISHLPHNRPAYLSTIMRPLCLTYILLVAAAEAVNLHQEQLTVTKSSGKSGVIECRATGFNTGNIHWYQQKDGEALKWILFMHKGGGKSTKDPDFEDYQAEKAENSDIFTLTIPTLKTDHVATYYCASFDNHSNNCSSFPVQKTTLQLSGPSQ</sequence>
<evidence type="ECO:0000313" key="8">
    <source>
        <dbReference type="EMBL" id="CDQ61172.1"/>
    </source>
</evidence>
<feature type="domain" description="Ig-like" evidence="7">
    <location>
        <begin position="55"/>
        <end position="187"/>
    </location>
</feature>
<dbReference type="InterPro" id="IPR036179">
    <property type="entry name" value="Ig-like_dom_sf"/>
</dbReference>
<evidence type="ECO:0000256" key="5">
    <source>
        <dbReference type="ARBA" id="ARBA00023170"/>
    </source>
</evidence>
<keyword evidence="5" id="KW-0675">Receptor</keyword>
<keyword evidence="3" id="KW-1133">Transmembrane helix</keyword>
<accession>A0A060W235</accession>
<dbReference type="AlphaFoldDB" id="A0A060W235"/>
<keyword evidence="2" id="KW-0812">Transmembrane</keyword>